<dbReference type="InterPro" id="IPR006946">
    <property type="entry name" value="DGR2-like_dom"/>
</dbReference>
<dbReference type="Proteomes" id="UP001157133">
    <property type="component" value="Unassembled WGS sequence"/>
</dbReference>
<proteinExistence type="predicted"/>
<keyword evidence="4" id="KW-1185">Reference proteome</keyword>
<evidence type="ECO:0000259" key="2">
    <source>
        <dbReference type="Pfam" id="PF04862"/>
    </source>
</evidence>
<comment type="caution">
    <text evidence="3">The sequence shown here is derived from an EMBL/GenBank/DDBJ whole genome shotgun (WGS) entry which is preliminary data.</text>
</comment>
<dbReference type="InterPro" id="IPR013424">
    <property type="entry name" value="Ice-binding_C"/>
</dbReference>
<feature type="domain" description="DUF642" evidence="2">
    <location>
        <begin position="25"/>
        <end position="207"/>
    </location>
</feature>
<dbReference type="EMBL" id="BSSU01000004">
    <property type="protein sequence ID" value="GLX81432.1"/>
    <property type="molecule type" value="Genomic_DNA"/>
</dbReference>
<dbReference type="NCBIfam" id="TIGR02595">
    <property type="entry name" value="PEP_CTERM"/>
    <property type="match status" value="1"/>
</dbReference>
<dbReference type="RefSeq" id="WP_284206767.1">
    <property type="nucleotide sequence ID" value="NZ_BSSU01000004.1"/>
</dbReference>
<protein>
    <recommendedName>
        <fullName evidence="2">DUF642 domain-containing protein</fullName>
    </recommendedName>
</protein>
<evidence type="ECO:0000313" key="3">
    <source>
        <dbReference type="EMBL" id="GLX81432.1"/>
    </source>
</evidence>
<feature type="chain" id="PRO_5046064086" description="DUF642 domain-containing protein" evidence="1">
    <location>
        <begin position="24"/>
        <end position="238"/>
    </location>
</feature>
<feature type="signal peptide" evidence="1">
    <location>
        <begin position="1"/>
        <end position="23"/>
    </location>
</feature>
<name>A0ABQ6GZZ5_9GAMM</name>
<gene>
    <name evidence="3" type="ORF">theurythT_08840</name>
</gene>
<dbReference type="Pfam" id="PF04862">
    <property type="entry name" value="DUF642"/>
    <property type="match status" value="1"/>
</dbReference>
<sequence length="238" mass="26311">MGAFIKRVAILAAFIGMSSVAQASLIVNGSFEQVIFEDGSLSHGQVKNTNLADFQQKNRGWDIFEVIPGWFTSVGNGIEIHKNIVTSSQDGNQHVELDSHRRSGSNSMMTQTLTSLIIGNEYQLEYYYKPRTNNQNDNGINVYWFETGTVFDNSISAMHTSDGTRKQQPNWQLQTMSFTAQATSMDLSFAATGTQNTLGGLIDNVSLVNVTQVPEPSTLMMFLLPIGLMVARSKRQAK</sequence>
<organism evidence="3 4">
    <name type="scientific">Thalassotalea eurytherma</name>
    <dbReference type="NCBI Taxonomy" id="1144278"/>
    <lineage>
        <taxon>Bacteria</taxon>
        <taxon>Pseudomonadati</taxon>
        <taxon>Pseudomonadota</taxon>
        <taxon>Gammaproteobacteria</taxon>
        <taxon>Alteromonadales</taxon>
        <taxon>Colwelliaceae</taxon>
        <taxon>Thalassotalea</taxon>
    </lineage>
</organism>
<reference evidence="3 4" key="1">
    <citation type="submission" date="2023-03" db="EMBL/GenBank/DDBJ databases">
        <title>Draft genome sequence of Thalassotalea eurytherma JCM 18482T.</title>
        <authorList>
            <person name="Sawabe T."/>
        </authorList>
    </citation>
    <scope>NUCLEOTIDE SEQUENCE [LARGE SCALE GENOMIC DNA]</scope>
    <source>
        <strain evidence="3 4">JCM 18482</strain>
    </source>
</reference>
<evidence type="ECO:0000313" key="4">
    <source>
        <dbReference type="Proteomes" id="UP001157133"/>
    </source>
</evidence>
<keyword evidence="1" id="KW-0732">Signal</keyword>
<dbReference type="Gene3D" id="2.60.120.260">
    <property type="entry name" value="Galactose-binding domain-like"/>
    <property type="match status" value="1"/>
</dbReference>
<evidence type="ECO:0000256" key="1">
    <source>
        <dbReference type="SAM" id="SignalP"/>
    </source>
</evidence>
<accession>A0ABQ6GZZ5</accession>